<dbReference type="InterPro" id="IPR001258">
    <property type="entry name" value="NHL_repeat"/>
</dbReference>
<evidence type="ECO:0000256" key="1">
    <source>
        <dbReference type="ARBA" id="ARBA00022737"/>
    </source>
</evidence>
<dbReference type="PANTHER" id="PTHR33099">
    <property type="entry name" value="FE2OG DIOXYGENASE DOMAIN-CONTAINING PROTEIN"/>
    <property type="match status" value="1"/>
</dbReference>
<dbReference type="OrthoDB" id="5971311at2759"/>
<proteinExistence type="predicted"/>
<dbReference type="Gene3D" id="2.120.10.30">
    <property type="entry name" value="TolB, C-terminal domain"/>
    <property type="match status" value="2"/>
</dbReference>
<dbReference type="InterPro" id="IPR011042">
    <property type="entry name" value="6-blade_b-propeller_TolB-like"/>
</dbReference>
<reference evidence="3" key="1">
    <citation type="submission" date="2021-02" db="EMBL/GenBank/DDBJ databases">
        <authorList>
            <person name="Nowell W R."/>
        </authorList>
    </citation>
    <scope>NUCLEOTIDE SEQUENCE</scope>
</reference>
<dbReference type="EMBL" id="CAJNOM010000117">
    <property type="protein sequence ID" value="CAF1082194.1"/>
    <property type="molecule type" value="Genomic_DNA"/>
</dbReference>
<protein>
    <recommendedName>
        <fullName evidence="7">Prolyl 4-hydroxylase alpha subunit Fe(2+) 2OG dioxygenase domain-containing protein</fullName>
    </recommendedName>
</protein>
<dbReference type="PROSITE" id="PS51125">
    <property type="entry name" value="NHL"/>
    <property type="match status" value="1"/>
</dbReference>
<dbReference type="PANTHER" id="PTHR33099:SF7">
    <property type="entry name" value="MYND-TYPE DOMAIN-CONTAINING PROTEIN"/>
    <property type="match status" value="1"/>
</dbReference>
<dbReference type="AlphaFoldDB" id="A0A814KEV6"/>
<dbReference type="Gene3D" id="2.60.120.620">
    <property type="entry name" value="q2cbj1_9rhob like domain"/>
    <property type="match status" value="1"/>
</dbReference>
<dbReference type="Pfam" id="PF01436">
    <property type="entry name" value="NHL"/>
    <property type="match status" value="1"/>
</dbReference>
<name>A0A814KEV6_9BILA</name>
<feature type="repeat" description="NHL" evidence="2">
    <location>
        <begin position="711"/>
        <end position="741"/>
    </location>
</feature>
<evidence type="ECO:0000313" key="6">
    <source>
        <dbReference type="Proteomes" id="UP000663877"/>
    </source>
</evidence>
<evidence type="ECO:0008006" key="7">
    <source>
        <dbReference type="Google" id="ProtNLM"/>
    </source>
</evidence>
<gene>
    <name evidence="3" type="ORF">BJG266_LOCUS18553</name>
    <name evidence="4" type="ORF">QVE165_LOCUS19288</name>
</gene>
<dbReference type="Proteomes" id="UP000663877">
    <property type="component" value="Unassembled WGS sequence"/>
</dbReference>
<evidence type="ECO:0000313" key="4">
    <source>
        <dbReference type="EMBL" id="CAF1082194.1"/>
    </source>
</evidence>
<evidence type="ECO:0000256" key="2">
    <source>
        <dbReference type="PROSITE-ProRule" id="PRU00504"/>
    </source>
</evidence>
<comment type="caution">
    <text evidence="3">The sequence shown here is derived from an EMBL/GenBank/DDBJ whole genome shotgun (WGS) entry which is preliminary data.</text>
</comment>
<keyword evidence="5" id="KW-1185">Reference proteome</keyword>
<accession>A0A814KEV6</accession>
<evidence type="ECO:0000313" key="3">
    <source>
        <dbReference type="EMBL" id="CAF1049913.1"/>
    </source>
</evidence>
<dbReference type="Gene3D" id="2.40.10.500">
    <property type="match status" value="1"/>
</dbReference>
<dbReference type="SUPFAM" id="SSF101898">
    <property type="entry name" value="NHL repeat"/>
    <property type="match status" value="2"/>
</dbReference>
<dbReference type="EMBL" id="CAJNOI010000095">
    <property type="protein sequence ID" value="CAF1049913.1"/>
    <property type="molecule type" value="Genomic_DNA"/>
</dbReference>
<evidence type="ECO:0000313" key="5">
    <source>
        <dbReference type="Proteomes" id="UP000663832"/>
    </source>
</evidence>
<dbReference type="Proteomes" id="UP000663832">
    <property type="component" value="Unassembled WGS sequence"/>
</dbReference>
<organism evidence="3 6">
    <name type="scientific">Adineta steineri</name>
    <dbReference type="NCBI Taxonomy" id="433720"/>
    <lineage>
        <taxon>Eukaryota</taxon>
        <taxon>Metazoa</taxon>
        <taxon>Spiralia</taxon>
        <taxon>Gnathifera</taxon>
        <taxon>Rotifera</taxon>
        <taxon>Eurotatoria</taxon>
        <taxon>Bdelloidea</taxon>
        <taxon>Adinetida</taxon>
        <taxon>Adinetidae</taxon>
        <taxon>Adineta</taxon>
    </lineage>
</organism>
<keyword evidence="1" id="KW-0677">Repeat</keyword>
<dbReference type="CDD" id="cd05819">
    <property type="entry name" value="NHL"/>
    <property type="match status" value="2"/>
</dbReference>
<sequence>MDIKNQIQTVLGEVRSSGDYCGGGKLDIVPPNIVINNIGPLNFPLDEQQAKNIINNCQLAPFGLRDKTLYDTRVRHTWQLEPHALQSDVSLWPSQTIVDLKVKVINDLGLLTTEDEIEIELYKVLLYERGSFFKTHRDTEKKDGMFATLLIILPSFYTGGELVVRHQKREKKFNFCGDSENIHYAVLYADCEHELLPVIDGYRLVLAYNVVLLPKSSNQQVVESRCNTVFNNRLREIFASWLEMVTNNNNNNDKVSRKLIIPLDHEYTQASMKNGPLLKGKDVMTGEIIRYACESHSDQLLLFCVMLERNEDTNIIIKYYEPFGDLSKVFMDYCKILGLENQERTPISSIDLLDENIWNKLKLKSSEGSWTGNEAEYSCYWYNLSALLLLPHTNRHDLIFCPSLENGKFVYNMSNALWTVLRKLKSCKPVEDNTNITSAALDLITDGIKKSGIEITHHFRIPLLQCLVAISVLNQMNEKVINTVKNLAEQTLLVKAFFSVFSDSQHIMYERMAEVLFDAGNFFGWTVIADQIVIYNNKSAIPCFFIGISYNQPKLCANATWNQTAITFVPSPTVGTYPLGMFVDRNNSVYVADQTNGRIQVWRNGSTILTGNYSGGLSWPYSVFVTDNGDVYVDNGYTYYRVDKWGWNSTSSVPAMYVCGQCYGLFVDINNMLYCVMGPYHQVVSKSLDSRLNVWNIVAGTGTAGSTSVTLNTPWGMFVDINLNLYVADTLNNRIQKFASGQSNGTTIATGTIVLSAPTSVIFDADGYMFISDCWNHRLVGSGPNGFRCIAACSGYGSSSSQLYYPHTMYFDSYGNIFVTDEYNNRIQKFLLLPNSCNGTTTVTTVATVTSMNNTQSVSLTTTVSGISSATAPYLNPISYNIPKFTAYTTWSSNGITLADSTLVGTYPYSIFVDNNNTVYVSEYSLNRVQVWREGSSKPTRNISGNLNTPCSIFVTSNGDIYVDNGYANSRVDKWALNTTNSTVVMNVKSTCYGLFIDINNNIYCTPLNYHQVNMK</sequence>